<comment type="caution">
    <text evidence="2">The sequence shown here is derived from an EMBL/GenBank/DDBJ whole genome shotgun (WGS) entry which is preliminary data.</text>
</comment>
<proteinExistence type="predicted"/>
<dbReference type="OrthoDB" id="9807890at2"/>
<dbReference type="GO" id="GO:0005737">
    <property type="term" value="C:cytoplasm"/>
    <property type="evidence" value="ECO:0007669"/>
    <property type="project" value="TreeGrafter"/>
</dbReference>
<organism evidence="2 3">
    <name type="scientific">Sphingomonas aracearum</name>
    <dbReference type="NCBI Taxonomy" id="2283317"/>
    <lineage>
        <taxon>Bacteria</taxon>
        <taxon>Pseudomonadati</taxon>
        <taxon>Pseudomonadota</taxon>
        <taxon>Alphaproteobacteria</taxon>
        <taxon>Sphingomonadales</taxon>
        <taxon>Sphingomonadaceae</taxon>
        <taxon>Sphingomonas</taxon>
    </lineage>
</organism>
<dbReference type="PANTHER" id="PTHR42850:SF4">
    <property type="entry name" value="ZINC-DEPENDENT ENDOPOLYPHOSPHATASE"/>
    <property type="match status" value="1"/>
</dbReference>
<dbReference type="InterPro" id="IPR029052">
    <property type="entry name" value="Metallo-depent_PP-like"/>
</dbReference>
<dbReference type="RefSeq" id="WP_114687632.1">
    <property type="nucleotide sequence ID" value="NZ_QQNB01000002.1"/>
</dbReference>
<keyword evidence="3" id="KW-1185">Reference proteome</keyword>
<dbReference type="GO" id="GO:0110154">
    <property type="term" value="P:RNA decapping"/>
    <property type="evidence" value="ECO:0007669"/>
    <property type="project" value="TreeGrafter"/>
</dbReference>
<dbReference type="Pfam" id="PF00149">
    <property type="entry name" value="Metallophos"/>
    <property type="match status" value="1"/>
</dbReference>
<dbReference type="InterPro" id="IPR004843">
    <property type="entry name" value="Calcineurin-like_PHP"/>
</dbReference>
<dbReference type="SUPFAM" id="SSF56300">
    <property type="entry name" value="Metallo-dependent phosphatases"/>
    <property type="match status" value="1"/>
</dbReference>
<dbReference type="AlphaFoldDB" id="A0A369VWV7"/>
<evidence type="ECO:0000313" key="3">
    <source>
        <dbReference type="Proteomes" id="UP000253918"/>
    </source>
</evidence>
<dbReference type="Proteomes" id="UP000253918">
    <property type="component" value="Unassembled WGS sequence"/>
</dbReference>
<accession>A0A369VWV7</accession>
<evidence type="ECO:0000313" key="2">
    <source>
        <dbReference type="EMBL" id="RDE05562.1"/>
    </source>
</evidence>
<dbReference type="Gene3D" id="3.60.21.10">
    <property type="match status" value="1"/>
</dbReference>
<reference evidence="2 3" key="1">
    <citation type="submission" date="2018-07" db="EMBL/GenBank/DDBJ databases">
        <title>a novel species of Sphingomonas isolated from the rhizosphere soil of Araceae plant.</title>
        <authorList>
            <person name="Zhiyong W."/>
            <person name="Qinglan Z."/>
            <person name="Zhiwei F."/>
            <person name="Ding X."/>
            <person name="Gejiao W."/>
            <person name="Shixue Z."/>
        </authorList>
    </citation>
    <scope>NUCLEOTIDE SEQUENCE [LARGE SCALE GENOMIC DNA]</scope>
    <source>
        <strain evidence="2 3">WZY 27</strain>
    </source>
</reference>
<sequence>MISRIFRSRTAKTAALPAVPPGQRLYAVGDVHGRLDLLEPLLARIEDDDAGRAPASTTLVFLGDLVDRGPQSAQVIDRLIALKAQAPQTRFLMGNHEEVMLLSLDADREALRLFARIGGRETILSYGVDRADYDAADYDGLFELMRAHVPEAHRAFLRAMEDMVIVGDYAFVHAGVRPDVPLAEQKTGDLRWIRGRFLDHGERLEKMIVHGHSIADDVQQMPHRIGLDTGAFSTDRLSAMGFESTQRWVLQT</sequence>
<dbReference type="GO" id="GO:0016791">
    <property type="term" value="F:phosphatase activity"/>
    <property type="evidence" value="ECO:0007669"/>
    <property type="project" value="TreeGrafter"/>
</dbReference>
<feature type="domain" description="Calcineurin-like phosphoesterase" evidence="1">
    <location>
        <begin position="24"/>
        <end position="175"/>
    </location>
</feature>
<dbReference type="InterPro" id="IPR050126">
    <property type="entry name" value="Ap4A_hydrolase"/>
</dbReference>
<name>A0A369VWV7_9SPHN</name>
<protein>
    <submittedName>
        <fullName evidence="2">Serine/threonine protein phosphatase</fullName>
    </submittedName>
</protein>
<dbReference type="EMBL" id="QQNB01000002">
    <property type="protein sequence ID" value="RDE05562.1"/>
    <property type="molecule type" value="Genomic_DNA"/>
</dbReference>
<dbReference type="GO" id="GO:0008803">
    <property type="term" value="F:bis(5'-nucleosyl)-tetraphosphatase (symmetrical) activity"/>
    <property type="evidence" value="ECO:0007669"/>
    <property type="project" value="TreeGrafter"/>
</dbReference>
<gene>
    <name evidence="2" type="ORF">DVW87_10020</name>
</gene>
<evidence type="ECO:0000259" key="1">
    <source>
        <dbReference type="Pfam" id="PF00149"/>
    </source>
</evidence>
<dbReference type="PANTHER" id="PTHR42850">
    <property type="entry name" value="METALLOPHOSPHOESTERASE"/>
    <property type="match status" value="1"/>
</dbReference>
<dbReference type="CDD" id="cd00144">
    <property type="entry name" value="MPP_PPP_family"/>
    <property type="match status" value="1"/>
</dbReference>